<gene>
    <name evidence="2" type="primary">P0459H02.16</name>
</gene>
<feature type="region of interest" description="Disordered" evidence="1">
    <location>
        <begin position="1"/>
        <end position="24"/>
    </location>
</feature>
<reference evidence="3" key="1">
    <citation type="journal article" date="2005" name="Nature">
        <title>The map-based sequence of the rice genome.</title>
        <authorList>
            <consortium name="International rice genome sequencing project (IRGSP)"/>
            <person name="Matsumoto T."/>
            <person name="Wu J."/>
            <person name="Kanamori H."/>
            <person name="Katayose Y."/>
            <person name="Fujisawa M."/>
            <person name="Namiki N."/>
            <person name="Mizuno H."/>
            <person name="Yamamoto K."/>
            <person name="Antonio B.A."/>
            <person name="Baba T."/>
            <person name="Sakata K."/>
            <person name="Nagamura Y."/>
            <person name="Aoki H."/>
            <person name="Arikawa K."/>
            <person name="Arita K."/>
            <person name="Bito T."/>
            <person name="Chiden Y."/>
            <person name="Fujitsuka N."/>
            <person name="Fukunaka R."/>
            <person name="Hamada M."/>
            <person name="Harada C."/>
            <person name="Hayashi A."/>
            <person name="Hijishita S."/>
            <person name="Honda M."/>
            <person name="Hosokawa S."/>
            <person name="Ichikawa Y."/>
            <person name="Idonuma A."/>
            <person name="Iijima M."/>
            <person name="Ikeda M."/>
            <person name="Ikeno M."/>
            <person name="Ito K."/>
            <person name="Ito S."/>
            <person name="Ito T."/>
            <person name="Ito Y."/>
            <person name="Ito Y."/>
            <person name="Iwabuchi A."/>
            <person name="Kamiya K."/>
            <person name="Karasawa W."/>
            <person name="Kurita K."/>
            <person name="Katagiri S."/>
            <person name="Kikuta A."/>
            <person name="Kobayashi H."/>
            <person name="Kobayashi N."/>
            <person name="Machita K."/>
            <person name="Maehara T."/>
            <person name="Masukawa M."/>
            <person name="Mizubayashi T."/>
            <person name="Mukai Y."/>
            <person name="Nagasaki H."/>
            <person name="Nagata Y."/>
            <person name="Naito S."/>
            <person name="Nakashima M."/>
            <person name="Nakama Y."/>
            <person name="Nakamichi Y."/>
            <person name="Nakamura M."/>
            <person name="Meguro A."/>
            <person name="Negishi M."/>
            <person name="Ohta I."/>
            <person name="Ohta T."/>
            <person name="Okamoto M."/>
            <person name="Ono N."/>
            <person name="Saji S."/>
            <person name="Sakaguchi M."/>
            <person name="Sakai K."/>
            <person name="Shibata M."/>
            <person name="Shimokawa T."/>
            <person name="Song J."/>
            <person name="Takazaki Y."/>
            <person name="Terasawa K."/>
            <person name="Tsugane M."/>
            <person name="Tsuji K."/>
            <person name="Ueda S."/>
            <person name="Waki K."/>
            <person name="Yamagata H."/>
            <person name="Yamamoto M."/>
            <person name="Yamamoto S."/>
            <person name="Yamane H."/>
            <person name="Yoshiki S."/>
            <person name="Yoshihara R."/>
            <person name="Yukawa K."/>
            <person name="Zhong H."/>
            <person name="Yano M."/>
            <person name="Yuan Q."/>
            <person name="Ouyang S."/>
            <person name="Liu J."/>
            <person name="Jones K.M."/>
            <person name="Gansberger K."/>
            <person name="Moffat K."/>
            <person name="Hill J."/>
            <person name="Bera J."/>
            <person name="Fadrosh D."/>
            <person name="Jin S."/>
            <person name="Johri S."/>
            <person name="Kim M."/>
            <person name="Overton L."/>
            <person name="Reardon M."/>
            <person name="Tsitrin T."/>
            <person name="Vuong H."/>
            <person name="Weaver B."/>
            <person name="Ciecko A."/>
            <person name="Tallon L."/>
            <person name="Jackson J."/>
            <person name="Pai G."/>
            <person name="Aken S.V."/>
            <person name="Utterback T."/>
            <person name="Reidmuller S."/>
            <person name="Feldblyum T."/>
            <person name="Hsiao J."/>
            <person name="Zismann V."/>
            <person name="Iobst S."/>
            <person name="de Vazeille A.R."/>
            <person name="Buell C.R."/>
            <person name="Ying K."/>
            <person name="Li Y."/>
            <person name="Lu T."/>
            <person name="Huang Y."/>
            <person name="Zhao Q."/>
            <person name="Feng Q."/>
            <person name="Zhang L."/>
            <person name="Zhu J."/>
            <person name="Weng Q."/>
            <person name="Mu J."/>
            <person name="Lu Y."/>
            <person name="Fan D."/>
            <person name="Liu Y."/>
            <person name="Guan J."/>
            <person name="Zhang Y."/>
            <person name="Yu S."/>
            <person name="Liu X."/>
            <person name="Zhang Y."/>
            <person name="Hong G."/>
            <person name="Han B."/>
            <person name="Choisne N."/>
            <person name="Demange N."/>
            <person name="Orjeda G."/>
            <person name="Samain S."/>
            <person name="Cattolico L."/>
            <person name="Pelletier E."/>
            <person name="Couloux A."/>
            <person name="Segurens B."/>
            <person name="Wincker P."/>
            <person name="D'Hont A."/>
            <person name="Scarpelli C."/>
            <person name="Weissenbach J."/>
            <person name="Salanoubat M."/>
            <person name="Quetier F."/>
            <person name="Yu Y."/>
            <person name="Kim H.R."/>
            <person name="Rambo T."/>
            <person name="Currie J."/>
            <person name="Collura K."/>
            <person name="Luo M."/>
            <person name="Yang T."/>
            <person name="Ammiraju J.S.S."/>
            <person name="Engler F."/>
            <person name="Soderlund C."/>
            <person name="Wing R.A."/>
            <person name="Palmer L.E."/>
            <person name="de la Bastide M."/>
            <person name="Spiegel L."/>
            <person name="Nascimento L."/>
            <person name="Zutavern T."/>
            <person name="O'Shaughnessy A."/>
            <person name="Dike S."/>
            <person name="Dedhia N."/>
            <person name="Preston R."/>
            <person name="Balija V."/>
            <person name="McCombie W.R."/>
            <person name="Chow T."/>
            <person name="Chen H."/>
            <person name="Chung M."/>
            <person name="Chen C."/>
            <person name="Shaw J."/>
            <person name="Wu H."/>
            <person name="Hsiao K."/>
            <person name="Chao Y."/>
            <person name="Chu M."/>
            <person name="Cheng C."/>
            <person name="Hour A."/>
            <person name="Lee P."/>
            <person name="Lin S."/>
            <person name="Lin Y."/>
            <person name="Liou J."/>
            <person name="Liu S."/>
            <person name="Hsing Y."/>
            <person name="Raghuvanshi S."/>
            <person name="Mohanty A."/>
            <person name="Bharti A.K."/>
            <person name="Gaur A."/>
            <person name="Gupta V."/>
            <person name="Kumar D."/>
            <person name="Ravi V."/>
            <person name="Vij S."/>
            <person name="Kapur A."/>
            <person name="Khurana P."/>
            <person name="Khurana P."/>
            <person name="Khurana J.P."/>
            <person name="Tyagi A.K."/>
            <person name="Gaikwad K."/>
            <person name="Singh A."/>
            <person name="Dalal V."/>
            <person name="Srivastava S."/>
            <person name="Dixit A."/>
            <person name="Pal A.K."/>
            <person name="Ghazi I.A."/>
            <person name="Yadav M."/>
            <person name="Pandit A."/>
            <person name="Bhargava A."/>
            <person name="Sureshbabu K."/>
            <person name="Batra K."/>
            <person name="Sharma T.R."/>
            <person name="Mohapatra T."/>
            <person name="Singh N.K."/>
            <person name="Messing J."/>
            <person name="Nelson A.B."/>
            <person name="Fuks G."/>
            <person name="Kavchok S."/>
            <person name="Keizer G."/>
            <person name="Linton E."/>
            <person name="Llaca V."/>
            <person name="Song R."/>
            <person name="Tanyolac B."/>
            <person name="Young S."/>
            <person name="Ho-Il K."/>
            <person name="Hahn J.H."/>
            <person name="Sangsakoo G."/>
            <person name="Vanavichit A."/>
            <person name="de Mattos Luiz.A.T."/>
            <person name="Zimmer P.D."/>
            <person name="Malone G."/>
            <person name="Dellagostin O."/>
            <person name="de Oliveira A.C."/>
            <person name="Bevan M."/>
            <person name="Bancroft I."/>
            <person name="Minx P."/>
            <person name="Cordum H."/>
            <person name="Wilson R."/>
            <person name="Cheng Z."/>
            <person name="Jin W."/>
            <person name="Jiang J."/>
            <person name="Leong S.A."/>
            <person name="Iwama H."/>
            <person name="Gojobori T."/>
            <person name="Itoh T."/>
            <person name="Niimura Y."/>
            <person name="Fujii Y."/>
            <person name="Habara T."/>
            <person name="Sakai H."/>
            <person name="Sato Y."/>
            <person name="Wilson G."/>
            <person name="Kumar K."/>
            <person name="McCouch S."/>
            <person name="Juretic N."/>
            <person name="Hoen D."/>
            <person name="Wright S."/>
            <person name="Bruskiewich R."/>
            <person name="Bureau T."/>
            <person name="Miyao A."/>
            <person name="Hirochika H."/>
            <person name="Nishikawa T."/>
            <person name="Kadowaki K."/>
            <person name="Sugiura M."/>
            <person name="Burr B."/>
            <person name="Sasaki T."/>
        </authorList>
    </citation>
    <scope>NUCLEOTIDE SEQUENCE [LARGE SCALE GENOMIC DNA]</scope>
    <source>
        <strain evidence="3">cv. Nipponbare</strain>
    </source>
</reference>
<dbReference type="Proteomes" id="UP000000763">
    <property type="component" value="Chromosome 6"/>
</dbReference>
<name>Q5Z9X7_ORYSJ</name>
<evidence type="ECO:0000313" key="3">
    <source>
        <dbReference type="Proteomes" id="UP000000763"/>
    </source>
</evidence>
<sequence>MEFFPSRSNRQEGGTPGRWQRTLDGAGGTLEAELLDVGSTDAPAWPSGGGGAHETGEQWSVQWEGAALATGAGRGGDVGNRRGVLGRRRRRVRCEGVVAVALDLAPPTHPAPPRSAMAFSAEPAAEEAEEEALPPVTGPGEVTAEEWRRWGTSSPLPAAVAAVVGELLEMEAEAGQKMRFGGVGSKIKGDFKDMEDKKHRAVYQTLADSDKKLQYFSARQIACRLLGSRGYLCQKVM</sequence>
<proteinExistence type="predicted"/>
<evidence type="ECO:0000313" key="2">
    <source>
        <dbReference type="EMBL" id="BAD61633.1"/>
    </source>
</evidence>
<dbReference type="AlphaFoldDB" id="Q5Z9X7"/>
<reference evidence="3" key="2">
    <citation type="journal article" date="2008" name="Nucleic Acids Res.">
        <title>The rice annotation project database (RAP-DB): 2008 update.</title>
        <authorList>
            <consortium name="The rice annotation project (RAP)"/>
        </authorList>
    </citation>
    <scope>GENOME REANNOTATION</scope>
    <source>
        <strain evidence="3">cv. Nipponbare</strain>
    </source>
</reference>
<protein>
    <submittedName>
        <fullName evidence="2">DTW domain-containing protein-like</fullName>
    </submittedName>
</protein>
<organism evidence="2 3">
    <name type="scientific">Oryza sativa subsp. japonica</name>
    <name type="common">Rice</name>
    <dbReference type="NCBI Taxonomy" id="39947"/>
    <lineage>
        <taxon>Eukaryota</taxon>
        <taxon>Viridiplantae</taxon>
        <taxon>Streptophyta</taxon>
        <taxon>Embryophyta</taxon>
        <taxon>Tracheophyta</taxon>
        <taxon>Spermatophyta</taxon>
        <taxon>Magnoliopsida</taxon>
        <taxon>Liliopsida</taxon>
        <taxon>Poales</taxon>
        <taxon>Poaceae</taxon>
        <taxon>BOP clade</taxon>
        <taxon>Oryzoideae</taxon>
        <taxon>Oryzeae</taxon>
        <taxon>Oryzinae</taxon>
        <taxon>Oryza</taxon>
        <taxon>Oryza sativa</taxon>
    </lineage>
</organism>
<dbReference type="EMBL" id="AP003572">
    <property type="protein sequence ID" value="BAD61633.1"/>
    <property type="molecule type" value="Genomic_DNA"/>
</dbReference>
<feature type="compositionally biased region" description="Polar residues" evidence="1">
    <location>
        <begin position="1"/>
        <end position="12"/>
    </location>
</feature>
<accession>Q5Z9X7</accession>
<evidence type="ECO:0000256" key="1">
    <source>
        <dbReference type="SAM" id="MobiDB-lite"/>
    </source>
</evidence>